<dbReference type="InterPro" id="IPR011004">
    <property type="entry name" value="Trimer_LpxA-like_sf"/>
</dbReference>
<accession>A0A7D5W6Y5</accession>
<comment type="similarity">
    <text evidence="1 4">Belongs to the transferase hexapeptide repeat family.</text>
</comment>
<gene>
    <name evidence="5" type="ORF">HZ283_00275</name>
</gene>
<dbReference type="EMBL" id="CP059056">
    <property type="protein sequence ID" value="QLJ19346.1"/>
    <property type="molecule type" value="Genomic_DNA"/>
</dbReference>
<keyword evidence="2 4" id="KW-0808">Transferase</keyword>
<dbReference type="RefSeq" id="WP_121909552.1">
    <property type="nucleotide sequence ID" value="NZ_CAYQIH010000002.1"/>
</dbReference>
<comment type="catalytic activity">
    <reaction evidence="4">
        <text>L-serine + acetyl-CoA = O-acetyl-L-serine + CoA</text>
        <dbReference type="Rhea" id="RHEA:24560"/>
        <dbReference type="ChEBI" id="CHEBI:33384"/>
        <dbReference type="ChEBI" id="CHEBI:57287"/>
        <dbReference type="ChEBI" id="CHEBI:57288"/>
        <dbReference type="ChEBI" id="CHEBI:58340"/>
        <dbReference type="EC" id="2.3.1.30"/>
    </reaction>
</comment>
<dbReference type="InterPro" id="IPR001451">
    <property type="entry name" value="Hexapep"/>
</dbReference>
<dbReference type="InterPro" id="IPR005881">
    <property type="entry name" value="Ser_O-AcTrfase"/>
</dbReference>
<dbReference type="InterPro" id="IPR045304">
    <property type="entry name" value="LbH_SAT"/>
</dbReference>
<keyword evidence="3 4" id="KW-0012">Acyltransferase</keyword>
<name>A0A7D5W6Y5_PROMI</name>
<protein>
    <recommendedName>
        <fullName evidence="4">Serine acetyltransferase</fullName>
        <ecNumber evidence="4">2.3.1.30</ecNumber>
    </recommendedName>
</protein>
<dbReference type="GO" id="GO:0005737">
    <property type="term" value="C:cytoplasm"/>
    <property type="evidence" value="ECO:0007669"/>
    <property type="project" value="InterPro"/>
</dbReference>
<evidence type="ECO:0000256" key="3">
    <source>
        <dbReference type="ARBA" id="ARBA00023315"/>
    </source>
</evidence>
<sequence length="176" mass="19456">MKNIKLDIQRYKNLIGDESDFRFKDYLKILSPRLIPNVLFRTSYYLKKKGFKKLSKLFSLLNILIFNIEIATECDIKGGLFIPHTFGIVIGAAHIGENVTIYQNVTIGAKTLDMKYNKELRPIIGNNVILATGSVILGSIMINDGAIVAANSVVLKDVGKKELVAGAPASCLKKLD</sequence>
<dbReference type="SUPFAM" id="SSF51161">
    <property type="entry name" value="Trimeric LpxA-like enzymes"/>
    <property type="match status" value="1"/>
</dbReference>
<evidence type="ECO:0000313" key="5">
    <source>
        <dbReference type="EMBL" id="QLJ19346.1"/>
    </source>
</evidence>
<dbReference type="PANTHER" id="PTHR42811">
    <property type="entry name" value="SERINE ACETYLTRANSFERASE"/>
    <property type="match status" value="1"/>
</dbReference>
<proteinExistence type="inferred from homology"/>
<evidence type="ECO:0000256" key="2">
    <source>
        <dbReference type="ARBA" id="ARBA00022679"/>
    </source>
</evidence>
<evidence type="ECO:0000256" key="4">
    <source>
        <dbReference type="PIRNR" id="PIRNR000441"/>
    </source>
</evidence>
<dbReference type="GO" id="GO:0009001">
    <property type="term" value="F:serine O-acetyltransferase activity"/>
    <property type="evidence" value="ECO:0007669"/>
    <property type="project" value="UniProtKB-EC"/>
</dbReference>
<dbReference type="Pfam" id="PF00132">
    <property type="entry name" value="Hexapep"/>
    <property type="match status" value="1"/>
</dbReference>
<dbReference type="AlphaFoldDB" id="A0A7D5W6Y5"/>
<dbReference type="PIRSF" id="PIRSF000441">
    <property type="entry name" value="CysE"/>
    <property type="match status" value="1"/>
</dbReference>
<dbReference type="Gene3D" id="2.160.10.10">
    <property type="entry name" value="Hexapeptide repeat proteins"/>
    <property type="match status" value="1"/>
</dbReference>
<organism evidence="5">
    <name type="scientific">Proteus mirabilis</name>
    <dbReference type="NCBI Taxonomy" id="584"/>
    <lineage>
        <taxon>Bacteria</taxon>
        <taxon>Pseudomonadati</taxon>
        <taxon>Pseudomonadota</taxon>
        <taxon>Gammaproteobacteria</taxon>
        <taxon>Enterobacterales</taxon>
        <taxon>Morganellaceae</taxon>
        <taxon>Proteus</taxon>
    </lineage>
</organism>
<dbReference type="GO" id="GO:0006535">
    <property type="term" value="P:cysteine biosynthetic process from serine"/>
    <property type="evidence" value="ECO:0007669"/>
    <property type="project" value="InterPro"/>
</dbReference>
<dbReference type="CDD" id="cd03354">
    <property type="entry name" value="LbH_SAT"/>
    <property type="match status" value="1"/>
</dbReference>
<dbReference type="EC" id="2.3.1.30" evidence="4"/>
<reference evidence="5" key="1">
    <citation type="submission" date="2020-07" db="EMBL/GenBank/DDBJ databases">
        <title>Hypervirulent multi-drug resistant Proteus mirabilis strain with mosaic plasmid.</title>
        <authorList>
            <person name="Shelenkov A."/>
            <person name="Mikhaylova Y.V."/>
            <person name="Yanushevich Y.G."/>
            <person name="Petrova L."/>
            <person name="Fomina V."/>
            <person name="Zamyatin M."/>
            <person name="Shagin D."/>
        </authorList>
    </citation>
    <scope>NUCLEOTIDE SEQUENCE</scope>
    <source>
        <strain evidence="5">CriePir89</strain>
    </source>
</reference>
<evidence type="ECO:0000256" key="1">
    <source>
        <dbReference type="ARBA" id="ARBA00007274"/>
    </source>
</evidence>